<evidence type="ECO:0000313" key="2">
    <source>
        <dbReference type="Proteomes" id="UP000287033"/>
    </source>
</evidence>
<organism evidence="1 2">
    <name type="scientific">Chiloscyllium punctatum</name>
    <name type="common">Brownbanded bambooshark</name>
    <name type="synonym">Hemiscyllium punctatum</name>
    <dbReference type="NCBI Taxonomy" id="137246"/>
    <lineage>
        <taxon>Eukaryota</taxon>
        <taxon>Metazoa</taxon>
        <taxon>Chordata</taxon>
        <taxon>Craniata</taxon>
        <taxon>Vertebrata</taxon>
        <taxon>Chondrichthyes</taxon>
        <taxon>Elasmobranchii</taxon>
        <taxon>Galeomorphii</taxon>
        <taxon>Galeoidea</taxon>
        <taxon>Orectolobiformes</taxon>
        <taxon>Hemiscylliidae</taxon>
        <taxon>Chiloscyllium</taxon>
    </lineage>
</organism>
<sequence length="66" mass="7571">MSLSSSSTLPLIAECTGLTAKDKFRLVKPVMEKRCRVWLNRISSLKDLVETNIEQTSSWKKLTSWK</sequence>
<name>A0A401T2V4_CHIPU</name>
<reference evidence="1 2" key="1">
    <citation type="journal article" date="2018" name="Nat. Ecol. Evol.">
        <title>Shark genomes provide insights into elasmobranch evolution and the origin of vertebrates.</title>
        <authorList>
            <person name="Hara Y"/>
            <person name="Yamaguchi K"/>
            <person name="Onimaru K"/>
            <person name="Kadota M"/>
            <person name="Koyanagi M"/>
            <person name="Keeley SD"/>
            <person name="Tatsumi K"/>
            <person name="Tanaka K"/>
            <person name="Motone F"/>
            <person name="Kageyama Y"/>
            <person name="Nozu R"/>
            <person name="Adachi N"/>
            <person name="Nishimura O"/>
            <person name="Nakagawa R"/>
            <person name="Tanegashima C"/>
            <person name="Kiyatake I"/>
            <person name="Matsumoto R"/>
            <person name="Murakumo K"/>
            <person name="Nishida K"/>
            <person name="Terakita A"/>
            <person name="Kuratani S"/>
            <person name="Sato K"/>
            <person name="Hyodo S Kuraku.S."/>
        </authorList>
    </citation>
    <scope>NUCLEOTIDE SEQUENCE [LARGE SCALE GENOMIC DNA]</scope>
</reference>
<gene>
    <name evidence="1" type="ORF">chiPu_0015481</name>
</gene>
<dbReference type="Proteomes" id="UP000287033">
    <property type="component" value="Unassembled WGS sequence"/>
</dbReference>
<comment type="caution">
    <text evidence="1">The sequence shown here is derived from an EMBL/GenBank/DDBJ whole genome shotgun (WGS) entry which is preliminary data.</text>
</comment>
<protein>
    <submittedName>
        <fullName evidence="1">Uncharacterized protein</fullName>
    </submittedName>
</protein>
<evidence type="ECO:0000313" key="1">
    <source>
        <dbReference type="EMBL" id="GCC36981.1"/>
    </source>
</evidence>
<dbReference type="EMBL" id="BEZZ01000921">
    <property type="protein sequence ID" value="GCC36981.1"/>
    <property type="molecule type" value="Genomic_DNA"/>
</dbReference>
<dbReference type="AlphaFoldDB" id="A0A401T2V4"/>
<keyword evidence="2" id="KW-1185">Reference proteome</keyword>
<proteinExistence type="predicted"/>
<accession>A0A401T2V4</accession>